<gene>
    <name evidence="1" type="ORF">ATZ33_14325</name>
    <name evidence="2" type="ORF">RV15_GL000179</name>
</gene>
<dbReference type="AlphaFoldDB" id="A0A0S3KE31"/>
<organism evidence="2 4">
    <name type="scientific">Enterococcus silesiacus</name>
    <dbReference type="NCBI Taxonomy" id="332949"/>
    <lineage>
        <taxon>Bacteria</taxon>
        <taxon>Bacillati</taxon>
        <taxon>Bacillota</taxon>
        <taxon>Bacilli</taxon>
        <taxon>Lactobacillales</taxon>
        <taxon>Enterococcaceae</taxon>
        <taxon>Enterococcus</taxon>
    </lineage>
</organism>
<reference evidence="2 4" key="1">
    <citation type="submission" date="2014-12" db="EMBL/GenBank/DDBJ databases">
        <title>Draft genome sequences of 29 type strains of Enterococci.</title>
        <authorList>
            <person name="Zhong Z."/>
            <person name="Sun Z."/>
            <person name="Liu W."/>
            <person name="Zhang W."/>
            <person name="Zhang H."/>
        </authorList>
    </citation>
    <scope>NUCLEOTIDE SEQUENCE [LARGE SCALE GENOMIC DNA]</scope>
    <source>
        <strain evidence="2 4">DSM 22801</strain>
    </source>
</reference>
<dbReference type="Proteomes" id="UP000065511">
    <property type="component" value="Chromosome"/>
</dbReference>
<dbReference type="OrthoDB" id="3238747at2"/>
<dbReference type="RefSeq" id="WP_071876168.1">
    <property type="nucleotide sequence ID" value="NZ_JXLC01000001.1"/>
</dbReference>
<evidence type="ECO:0000313" key="3">
    <source>
        <dbReference type="Proteomes" id="UP000065511"/>
    </source>
</evidence>
<accession>A0A0S3KE31</accession>
<name>A0A0S3KE31_9ENTE</name>
<evidence type="ECO:0000313" key="2">
    <source>
        <dbReference type="EMBL" id="OJG93577.1"/>
    </source>
</evidence>
<evidence type="ECO:0000313" key="4">
    <source>
        <dbReference type="Proteomes" id="UP000183039"/>
    </source>
</evidence>
<proteinExistence type="predicted"/>
<keyword evidence="3" id="KW-1185">Reference proteome</keyword>
<protein>
    <submittedName>
        <fullName evidence="2">Uncharacterized protein</fullName>
    </submittedName>
</protein>
<dbReference type="Proteomes" id="UP000183039">
    <property type="component" value="Unassembled WGS sequence"/>
</dbReference>
<reference evidence="1 3" key="2">
    <citation type="submission" date="2015-12" db="EMBL/GenBank/DDBJ databases">
        <authorList>
            <person name="Lauer A."/>
            <person name="Humrighouse B."/>
            <person name="Loparev V."/>
            <person name="Shewmaker P.L."/>
            <person name="Whitney A.M."/>
            <person name="McLaughlin R.W."/>
        </authorList>
    </citation>
    <scope>NUCLEOTIDE SEQUENCE [LARGE SCALE GENOMIC DNA]</scope>
    <source>
        <strain evidence="1 3">LMG 23085</strain>
    </source>
</reference>
<dbReference type="EMBL" id="JXLC01000001">
    <property type="protein sequence ID" value="OJG93577.1"/>
    <property type="molecule type" value="Genomic_DNA"/>
</dbReference>
<dbReference type="EMBL" id="CP013614">
    <property type="protein sequence ID" value="ALS02511.1"/>
    <property type="molecule type" value="Genomic_DNA"/>
</dbReference>
<evidence type="ECO:0000313" key="1">
    <source>
        <dbReference type="EMBL" id="ALS02511.1"/>
    </source>
</evidence>
<dbReference type="KEGG" id="ess:ATZ33_14325"/>
<sequence length="269" mass="30442">MEIKLEVLITETKTSITFNHTQGTIDIYEYVDNEIKLNQPTVYLSLKNNTIVSIGQTEAGLFQDAADFNKLITITPPWDIELNYLEQSFLTEAAENGLTLAHTSQAELNIPTSSNKTVANYKDEILLILEKFGYYFKQQEEPKKAKAKPAKARHKWTKEVSQIEFFIDTRDSQATALWHKRNEMLLKSGATMMPTPPLNKDGSLGFSAKMGERIRADHVDKIKNFVTTEDIILKSVNEVGLFLYFGGTNSWLELVDANGKTLNEWTVVA</sequence>